<organism evidence="1 2">
    <name type="scientific">Candidatus Berkelbacteria bacterium RBG_13_40_8</name>
    <dbReference type="NCBI Taxonomy" id="1797467"/>
    <lineage>
        <taxon>Bacteria</taxon>
        <taxon>Candidatus Berkelbacteria</taxon>
    </lineage>
</organism>
<evidence type="ECO:0000313" key="2">
    <source>
        <dbReference type="Proteomes" id="UP000178764"/>
    </source>
</evidence>
<gene>
    <name evidence="1" type="ORF">A2V71_02220</name>
</gene>
<accession>A0A1F5DQ86</accession>
<protein>
    <submittedName>
        <fullName evidence="1">Uncharacterized protein</fullName>
    </submittedName>
</protein>
<name>A0A1F5DQ86_9BACT</name>
<evidence type="ECO:0000313" key="1">
    <source>
        <dbReference type="EMBL" id="OGD57206.1"/>
    </source>
</evidence>
<dbReference type="AlphaFoldDB" id="A0A1F5DQ86"/>
<dbReference type="EMBL" id="MEZT01000005">
    <property type="protein sequence ID" value="OGD57206.1"/>
    <property type="molecule type" value="Genomic_DNA"/>
</dbReference>
<proteinExistence type="predicted"/>
<dbReference type="Proteomes" id="UP000178764">
    <property type="component" value="Unassembled WGS sequence"/>
</dbReference>
<reference evidence="1 2" key="1">
    <citation type="journal article" date="2016" name="Nat. Commun.">
        <title>Thousands of microbial genomes shed light on interconnected biogeochemical processes in an aquifer system.</title>
        <authorList>
            <person name="Anantharaman K."/>
            <person name="Brown C.T."/>
            <person name="Hug L.A."/>
            <person name="Sharon I."/>
            <person name="Castelle C.J."/>
            <person name="Probst A.J."/>
            <person name="Thomas B.C."/>
            <person name="Singh A."/>
            <person name="Wilkins M.J."/>
            <person name="Karaoz U."/>
            <person name="Brodie E.L."/>
            <person name="Williams K.H."/>
            <person name="Hubbard S.S."/>
            <person name="Banfield J.F."/>
        </authorList>
    </citation>
    <scope>NUCLEOTIDE SEQUENCE [LARGE SCALE GENOMIC DNA]</scope>
</reference>
<comment type="caution">
    <text evidence="1">The sequence shown here is derived from an EMBL/GenBank/DDBJ whole genome shotgun (WGS) entry which is preliminary data.</text>
</comment>
<sequence>MDIFTNPDHKEKRPTDWRAPDIHFSATLWVDNDYKSQDVVDIAGFRDRSSQECFFLLRRQKGLIPQFQKLSFPKQQ</sequence>